<keyword evidence="3" id="KW-0238">DNA-binding</keyword>
<evidence type="ECO:0000256" key="4">
    <source>
        <dbReference type="ARBA" id="ARBA00023163"/>
    </source>
</evidence>
<evidence type="ECO:0000256" key="2">
    <source>
        <dbReference type="ARBA" id="ARBA00023082"/>
    </source>
</evidence>
<name>A0A9W6W6N6_9ACTN</name>
<evidence type="ECO:0000313" key="7">
    <source>
        <dbReference type="Proteomes" id="UP001165074"/>
    </source>
</evidence>
<dbReference type="InterPro" id="IPR013325">
    <property type="entry name" value="RNA_pol_sigma_r2"/>
</dbReference>
<evidence type="ECO:0000256" key="3">
    <source>
        <dbReference type="ARBA" id="ARBA00023125"/>
    </source>
</evidence>
<evidence type="ECO:0000256" key="1">
    <source>
        <dbReference type="ARBA" id="ARBA00023015"/>
    </source>
</evidence>
<keyword evidence="2" id="KW-0731">Sigma factor</keyword>
<protein>
    <recommendedName>
        <fullName evidence="8">Sigma-70 family RNA polymerase sigma factor</fullName>
    </recommendedName>
</protein>
<dbReference type="PANTHER" id="PTHR43133">
    <property type="entry name" value="RNA POLYMERASE ECF-TYPE SIGMA FACTO"/>
    <property type="match status" value="1"/>
</dbReference>
<dbReference type="InterPro" id="IPR039425">
    <property type="entry name" value="RNA_pol_sigma-70-like"/>
</dbReference>
<dbReference type="PANTHER" id="PTHR43133:SF8">
    <property type="entry name" value="RNA POLYMERASE SIGMA FACTOR HI_1459-RELATED"/>
    <property type="match status" value="1"/>
</dbReference>
<comment type="caution">
    <text evidence="6">The sequence shown here is derived from an EMBL/GenBank/DDBJ whole genome shotgun (WGS) entry which is preliminary data.</text>
</comment>
<organism evidence="6 7">
    <name type="scientific">Actinoallomurus iriomotensis</name>
    <dbReference type="NCBI Taxonomy" id="478107"/>
    <lineage>
        <taxon>Bacteria</taxon>
        <taxon>Bacillati</taxon>
        <taxon>Actinomycetota</taxon>
        <taxon>Actinomycetes</taxon>
        <taxon>Streptosporangiales</taxon>
        <taxon>Thermomonosporaceae</taxon>
        <taxon>Actinoallomurus</taxon>
    </lineage>
</organism>
<accession>A0A9W6W6N6</accession>
<dbReference type="Proteomes" id="UP001165074">
    <property type="component" value="Unassembled WGS sequence"/>
</dbReference>
<dbReference type="RefSeq" id="WP_285584226.1">
    <property type="nucleotide sequence ID" value="NZ_BSTK01000026.1"/>
</dbReference>
<keyword evidence="4" id="KW-0804">Transcription</keyword>
<dbReference type="EMBL" id="BSTK01000026">
    <property type="protein sequence ID" value="GLY92197.1"/>
    <property type="molecule type" value="Genomic_DNA"/>
</dbReference>
<proteinExistence type="predicted"/>
<dbReference type="GO" id="GO:0006352">
    <property type="term" value="P:DNA-templated transcription initiation"/>
    <property type="evidence" value="ECO:0007669"/>
    <property type="project" value="InterPro"/>
</dbReference>
<dbReference type="Gene3D" id="1.10.1740.10">
    <property type="match status" value="1"/>
</dbReference>
<sequence>MPGWPSIDRAEDERLAQSLWAGEMTALPEIYDAYAPRLFDYCHVLLRDQEAAGLALHDSLITVQERIGDLPDVRLFRGWLYAVTRRECLRRRAQDDLPARRRPAAEADGVGGDDAIRRLVHTALLVLDGAQREALDLSLRHELDPHELAEVLSVLPHEASVRVAQARQDLDHAFTAVVVAATGRKECPSVAEMAGSIDEPLGPEAYGSIARHIANCRTCSAHGNRKVATARLLDEMPTAALPAALRAHVLNTAVAPESADLRHTIALRAEPPADGEPGPEPQRRRRSTPGLVPAIVACCLLIVGGILLVRPGSGQSDVDGEQAIGASESPGSAAPGGASPSDSALPSPSRTRGDSGGGSKDNSTAVARPSRTSAPTPPRRSPTPPPPPPQRPGTLSVSGCRMNDGDRCSATVTANGGPAEWSVTSTSANVSASGSGTLTAGQTAYVTVTRRDLICLGGGSGSVSFNSGAQAPVTWDC</sequence>
<keyword evidence="1" id="KW-0805">Transcription regulation</keyword>
<evidence type="ECO:0000256" key="5">
    <source>
        <dbReference type="SAM" id="MobiDB-lite"/>
    </source>
</evidence>
<feature type="region of interest" description="Disordered" evidence="5">
    <location>
        <begin position="314"/>
        <end position="396"/>
    </location>
</feature>
<feature type="region of interest" description="Disordered" evidence="5">
    <location>
        <begin position="268"/>
        <end position="288"/>
    </location>
</feature>
<dbReference type="SUPFAM" id="SSF88946">
    <property type="entry name" value="Sigma2 domain of RNA polymerase sigma factors"/>
    <property type="match status" value="1"/>
</dbReference>
<reference evidence="6" key="1">
    <citation type="submission" date="2023-03" db="EMBL/GenBank/DDBJ databases">
        <title>Actinoallomurus iriomotensis NBRC 103684.</title>
        <authorList>
            <person name="Ichikawa N."/>
            <person name="Sato H."/>
            <person name="Tonouchi N."/>
        </authorList>
    </citation>
    <scope>NUCLEOTIDE SEQUENCE</scope>
    <source>
        <strain evidence="6">NBRC 103684</strain>
    </source>
</reference>
<feature type="compositionally biased region" description="Pro residues" evidence="5">
    <location>
        <begin position="375"/>
        <end position="391"/>
    </location>
</feature>
<evidence type="ECO:0008006" key="8">
    <source>
        <dbReference type="Google" id="ProtNLM"/>
    </source>
</evidence>
<dbReference type="GO" id="GO:0016987">
    <property type="term" value="F:sigma factor activity"/>
    <property type="evidence" value="ECO:0007669"/>
    <property type="project" value="UniProtKB-KW"/>
</dbReference>
<gene>
    <name evidence="6" type="ORF">Airi02_101250</name>
</gene>
<evidence type="ECO:0000313" key="6">
    <source>
        <dbReference type="EMBL" id="GLY92197.1"/>
    </source>
</evidence>
<keyword evidence="7" id="KW-1185">Reference proteome</keyword>
<feature type="compositionally biased region" description="Low complexity" evidence="5">
    <location>
        <begin position="325"/>
        <end position="349"/>
    </location>
</feature>
<dbReference type="AlphaFoldDB" id="A0A9W6W6N6"/>
<dbReference type="GO" id="GO:0003677">
    <property type="term" value="F:DNA binding"/>
    <property type="evidence" value="ECO:0007669"/>
    <property type="project" value="UniProtKB-KW"/>
</dbReference>